<comment type="caution">
    <text evidence="10">The sequence shown here is derived from an EMBL/GenBank/DDBJ whole genome shotgun (WGS) entry which is preliminary data.</text>
</comment>
<keyword evidence="4 9" id="KW-1003">Cell membrane</keyword>
<evidence type="ECO:0000313" key="11">
    <source>
        <dbReference type="Proteomes" id="UP001232245"/>
    </source>
</evidence>
<evidence type="ECO:0000256" key="3">
    <source>
        <dbReference type="ARBA" id="ARBA00022448"/>
    </source>
</evidence>
<dbReference type="Proteomes" id="UP001232245">
    <property type="component" value="Unassembled WGS sequence"/>
</dbReference>
<protein>
    <submittedName>
        <fullName evidence="10">AGCS family alanine or glycine:cation symporter</fullName>
    </submittedName>
</protein>
<comment type="subcellular location">
    <subcellularLocation>
        <location evidence="1 9">Cell membrane</location>
        <topology evidence="1 9">Multi-pass membrane protein</topology>
    </subcellularLocation>
</comment>
<evidence type="ECO:0000256" key="9">
    <source>
        <dbReference type="RuleBase" id="RU363064"/>
    </source>
</evidence>
<keyword evidence="5 9" id="KW-0812">Transmembrane</keyword>
<comment type="similarity">
    <text evidence="2 9">Belongs to the alanine or glycine:cation symporter (AGCS) (TC 2.A.25) family.</text>
</comment>
<dbReference type="PROSITE" id="PS00873">
    <property type="entry name" value="NA_ALANINE_SYMP"/>
    <property type="match status" value="1"/>
</dbReference>
<proteinExistence type="inferred from homology"/>
<feature type="transmembrane region" description="Helical" evidence="9">
    <location>
        <begin position="68"/>
        <end position="92"/>
    </location>
</feature>
<evidence type="ECO:0000256" key="5">
    <source>
        <dbReference type="ARBA" id="ARBA00022692"/>
    </source>
</evidence>
<reference evidence="10 11" key="1">
    <citation type="submission" date="2023-07" db="EMBL/GenBank/DDBJ databases">
        <title>Genomic Encyclopedia of Type Strains, Phase IV (KMG-IV): sequencing the most valuable type-strain genomes for metagenomic binning, comparative biology and taxonomic classification.</title>
        <authorList>
            <person name="Goeker M."/>
        </authorList>
    </citation>
    <scope>NUCLEOTIDE SEQUENCE [LARGE SCALE GENOMIC DNA]</scope>
    <source>
        <strain evidence="10 11">DSM 17723</strain>
    </source>
</reference>
<keyword evidence="7 9" id="KW-1133">Transmembrane helix</keyword>
<feature type="transmembrane region" description="Helical" evidence="9">
    <location>
        <begin position="20"/>
        <end position="38"/>
    </location>
</feature>
<dbReference type="RefSeq" id="WP_174879533.1">
    <property type="nucleotide sequence ID" value="NZ_CADEPK010000030.1"/>
</dbReference>
<feature type="transmembrane region" description="Helical" evidence="9">
    <location>
        <begin position="211"/>
        <end position="232"/>
    </location>
</feature>
<dbReference type="NCBIfam" id="TIGR00835">
    <property type="entry name" value="agcS"/>
    <property type="match status" value="1"/>
</dbReference>
<evidence type="ECO:0000256" key="1">
    <source>
        <dbReference type="ARBA" id="ARBA00004651"/>
    </source>
</evidence>
<evidence type="ECO:0000256" key="8">
    <source>
        <dbReference type="ARBA" id="ARBA00023136"/>
    </source>
</evidence>
<evidence type="ECO:0000256" key="6">
    <source>
        <dbReference type="ARBA" id="ARBA00022847"/>
    </source>
</evidence>
<organism evidence="10 11">
    <name type="scientific">Metabacillus niabensis</name>
    <dbReference type="NCBI Taxonomy" id="324854"/>
    <lineage>
        <taxon>Bacteria</taxon>
        <taxon>Bacillati</taxon>
        <taxon>Bacillota</taxon>
        <taxon>Bacilli</taxon>
        <taxon>Bacillales</taxon>
        <taxon>Bacillaceae</taxon>
        <taxon>Metabacillus</taxon>
    </lineage>
</organism>
<evidence type="ECO:0000256" key="2">
    <source>
        <dbReference type="ARBA" id="ARBA00009261"/>
    </source>
</evidence>
<feature type="transmembrane region" description="Helical" evidence="9">
    <location>
        <begin position="344"/>
        <end position="366"/>
    </location>
</feature>
<evidence type="ECO:0000313" key="10">
    <source>
        <dbReference type="EMBL" id="MDQ0226499.1"/>
    </source>
</evidence>
<sequence>MESFEKFIGDVSSFVWGPPLLILIVGTGLYLTLRLGFLQFRMLPYSLKLAFTKKQDSKSEGDISHFQALMTALAATVGTGNIVGVATAVILGGPGAVFWMWITALVGMATKYSEAILAVKYRVKDKNGEMSGGPMYYLERGLKQKWLGVLFAIFGAIAAFGIGNMVQSNSVSGVLKSTFSVPTYVTGIVITIFTALVILGGIKSIGRVTAYFVPIMALFYLIAGLIVLIMNASLVPEAISLIFTDAFTGEAVAGGALGAVIRWGVARGVFSNEAGLGSAPIAAAAAKSDYPGRQALVSMTQVFIDTIIICSITGITVVMGDLYSSGAEGNALTSMTFEHFLGPIGSYVVAIGMLLFAYSTILGWSYYGEKCISYLFNESAIKYYRYAFVIAVFIGSVTTLDIVWGIADVMNGLMAIPNLIGLLGLSGVVVAETKRFLDVAKAEKAQEKNQASS</sequence>
<keyword evidence="3 9" id="KW-0813">Transport</keyword>
<keyword evidence="11" id="KW-1185">Reference proteome</keyword>
<dbReference type="PANTHER" id="PTHR30330">
    <property type="entry name" value="AGSS FAMILY TRANSPORTER, SODIUM-ALANINE"/>
    <property type="match status" value="1"/>
</dbReference>
<accession>A0ABT9Z2L6</accession>
<dbReference type="PRINTS" id="PR00175">
    <property type="entry name" value="NAALASMPORT"/>
</dbReference>
<evidence type="ECO:0000256" key="4">
    <source>
        <dbReference type="ARBA" id="ARBA00022475"/>
    </source>
</evidence>
<feature type="transmembrane region" description="Helical" evidence="9">
    <location>
        <begin position="302"/>
        <end position="324"/>
    </location>
</feature>
<gene>
    <name evidence="10" type="ORF">J2S02_002844</name>
</gene>
<keyword evidence="6 9" id="KW-0769">Symport</keyword>
<feature type="transmembrane region" description="Helical" evidence="9">
    <location>
        <begin position="146"/>
        <end position="167"/>
    </location>
</feature>
<keyword evidence="8 9" id="KW-0472">Membrane</keyword>
<feature type="transmembrane region" description="Helical" evidence="9">
    <location>
        <begin position="413"/>
        <end position="431"/>
    </location>
</feature>
<evidence type="ECO:0000256" key="7">
    <source>
        <dbReference type="ARBA" id="ARBA00022989"/>
    </source>
</evidence>
<dbReference type="PANTHER" id="PTHR30330:SF3">
    <property type="entry name" value="TRANSCRIPTIONAL REGULATOR, LRP FAMILY"/>
    <property type="match status" value="1"/>
</dbReference>
<name>A0ABT9Z2L6_9BACI</name>
<dbReference type="EMBL" id="JAUSTZ010000005">
    <property type="protein sequence ID" value="MDQ0226499.1"/>
    <property type="molecule type" value="Genomic_DNA"/>
</dbReference>
<feature type="transmembrane region" description="Helical" evidence="9">
    <location>
        <begin position="98"/>
        <end position="119"/>
    </location>
</feature>
<dbReference type="Gene3D" id="1.20.1740.10">
    <property type="entry name" value="Amino acid/polyamine transporter I"/>
    <property type="match status" value="1"/>
</dbReference>
<dbReference type="Pfam" id="PF01235">
    <property type="entry name" value="Na_Ala_symp"/>
    <property type="match status" value="1"/>
</dbReference>
<feature type="transmembrane region" description="Helical" evidence="9">
    <location>
        <begin position="238"/>
        <end position="261"/>
    </location>
</feature>
<dbReference type="InterPro" id="IPR001463">
    <property type="entry name" value="Na/Ala_symport"/>
</dbReference>
<feature type="transmembrane region" description="Helical" evidence="9">
    <location>
        <begin position="179"/>
        <end position="199"/>
    </location>
</feature>
<feature type="transmembrane region" description="Helical" evidence="9">
    <location>
        <begin position="386"/>
        <end position="407"/>
    </location>
</feature>